<protein>
    <submittedName>
        <fullName evidence="1">Uncharacterized protein</fullName>
    </submittedName>
</protein>
<name>A0A317W1N7_9EURO</name>
<keyword evidence="2" id="KW-1185">Reference proteome</keyword>
<comment type="caution">
    <text evidence="1">The sequence shown here is derived from an EMBL/GenBank/DDBJ whole genome shotgun (WGS) entry which is preliminary data.</text>
</comment>
<dbReference type="EMBL" id="MSFL01000016">
    <property type="protein sequence ID" value="PWY79182.1"/>
    <property type="molecule type" value="Genomic_DNA"/>
</dbReference>
<reference evidence="1 2" key="1">
    <citation type="submission" date="2016-12" db="EMBL/GenBank/DDBJ databases">
        <title>The genomes of Aspergillus section Nigri reveals drivers in fungal speciation.</title>
        <authorList>
            <consortium name="DOE Joint Genome Institute"/>
            <person name="Vesth T.C."/>
            <person name="Nybo J."/>
            <person name="Theobald S."/>
            <person name="Brandl J."/>
            <person name="Frisvad J.C."/>
            <person name="Nielsen K.F."/>
            <person name="Lyhne E.K."/>
            <person name="Kogle M.E."/>
            <person name="Kuo A."/>
            <person name="Riley R."/>
            <person name="Clum A."/>
            <person name="Nolan M."/>
            <person name="Lipzen A."/>
            <person name="Salamov A."/>
            <person name="Henrissat B."/>
            <person name="Wiebenga A."/>
            <person name="De Vries R.P."/>
            <person name="Grigoriev I.V."/>
            <person name="Mortensen U.H."/>
            <person name="Andersen M.R."/>
            <person name="Baker S.E."/>
        </authorList>
    </citation>
    <scope>NUCLEOTIDE SEQUENCE [LARGE SCALE GENOMIC DNA]</scope>
    <source>
        <strain evidence="1 2">CBS 117.55</strain>
    </source>
</reference>
<dbReference type="Proteomes" id="UP000247233">
    <property type="component" value="Unassembled WGS sequence"/>
</dbReference>
<evidence type="ECO:0000313" key="2">
    <source>
        <dbReference type="Proteomes" id="UP000247233"/>
    </source>
</evidence>
<evidence type="ECO:0000313" key="1">
    <source>
        <dbReference type="EMBL" id="PWY79182.1"/>
    </source>
</evidence>
<dbReference type="GeneID" id="37068929"/>
<organism evidence="1 2">
    <name type="scientific">Aspergillus heteromorphus CBS 117.55</name>
    <dbReference type="NCBI Taxonomy" id="1448321"/>
    <lineage>
        <taxon>Eukaryota</taxon>
        <taxon>Fungi</taxon>
        <taxon>Dikarya</taxon>
        <taxon>Ascomycota</taxon>
        <taxon>Pezizomycotina</taxon>
        <taxon>Eurotiomycetes</taxon>
        <taxon>Eurotiomycetidae</taxon>
        <taxon>Eurotiales</taxon>
        <taxon>Aspergillaceae</taxon>
        <taxon>Aspergillus</taxon>
        <taxon>Aspergillus subgen. Circumdati</taxon>
    </lineage>
</organism>
<proteinExistence type="predicted"/>
<dbReference type="VEuPathDB" id="FungiDB:BO70DRAFT_397298"/>
<sequence>MYASTAHENFITSSLYNPTLNSTSSTSSFATSPDIHQAGRKENIRYLFRKGVPLQGGNGVYGVSELSLAISNGWADIGRDLGNMFDLKSKVYVKELQYGQRKAAEMTKYDCLRVLVFLGIQRGVKPLPMFLGFCNGGLGLLAERSDNLRQTRALLLAQQNPLIRKMRDAPRGGRVVKRKWALPRQKAFQTPV</sequence>
<gene>
    <name evidence="1" type="ORF">BO70DRAFT_397298</name>
</gene>
<dbReference type="RefSeq" id="XP_025398402.1">
    <property type="nucleotide sequence ID" value="XM_025546692.1"/>
</dbReference>
<accession>A0A317W1N7</accession>
<dbReference type="AlphaFoldDB" id="A0A317W1N7"/>